<protein>
    <submittedName>
        <fullName evidence="13">Uncharacterized protein</fullName>
    </submittedName>
</protein>
<dbReference type="GO" id="GO:0005254">
    <property type="term" value="F:chloride channel activity"/>
    <property type="evidence" value="ECO:0007669"/>
    <property type="project" value="UniProtKB-KW"/>
</dbReference>
<dbReference type="GO" id="GO:0034707">
    <property type="term" value="C:chloride channel complex"/>
    <property type="evidence" value="ECO:0007669"/>
    <property type="project" value="UniProtKB-KW"/>
</dbReference>
<evidence type="ECO:0000256" key="2">
    <source>
        <dbReference type="ARBA" id="ARBA00009849"/>
    </source>
</evidence>
<dbReference type="Proteomes" id="UP000316079">
    <property type="component" value="Unassembled WGS sequence"/>
</dbReference>
<evidence type="ECO:0000256" key="9">
    <source>
        <dbReference type="ARBA" id="ARBA00023173"/>
    </source>
</evidence>
<keyword evidence="3" id="KW-0813">Transport</keyword>
<evidence type="ECO:0000256" key="12">
    <source>
        <dbReference type="ARBA" id="ARBA00023303"/>
    </source>
</evidence>
<proteinExistence type="inferred from homology"/>
<dbReference type="InterPro" id="IPR006990">
    <property type="entry name" value="Tweety"/>
</dbReference>
<keyword evidence="7" id="KW-0406">Ion transport</keyword>
<comment type="similarity">
    <text evidence="2">Belongs to the tweety family.</text>
</comment>
<evidence type="ECO:0000256" key="10">
    <source>
        <dbReference type="ARBA" id="ARBA00023180"/>
    </source>
</evidence>
<keyword evidence="11" id="KW-0868">Chloride</keyword>
<gene>
    <name evidence="13" type="ORF">DNTS_001906</name>
</gene>
<name>A0A553RM48_9TELE</name>
<keyword evidence="8" id="KW-0472">Membrane</keyword>
<evidence type="ECO:0000256" key="11">
    <source>
        <dbReference type="ARBA" id="ARBA00023214"/>
    </source>
</evidence>
<dbReference type="AlphaFoldDB" id="A0A553RM48"/>
<evidence type="ECO:0000256" key="5">
    <source>
        <dbReference type="ARBA" id="ARBA00022692"/>
    </source>
</evidence>
<keyword evidence="5" id="KW-0812">Transmembrane</keyword>
<keyword evidence="10" id="KW-0325">Glycoprotein</keyword>
<evidence type="ECO:0000256" key="1">
    <source>
        <dbReference type="ARBA" id="ARBA00004651"/>
    </source>
</evidence>
<dbReference type="GO" id="GO:0005886">
    <property type="term" value="C:plasma membrane"/>
    <property type="evidence" value="ECO:0007669"/>
    <property type="project" value="UniProtKB-SubCell"/>
</dbReference>
<evidence type="ECO:0000256" key="3">
    <source>
        <dbReference type="ARBA" id="ARBA00022448"/>
    </source>
</evidence>
<keyword evidence="12" id="KW-0407">Ion channel</keyword>
<keyword evidence="4" id="KW-1003">Cell membrane</keyword>
<keyword evidence="6" id="KW-1133">Transmembrane helix</keyword>
<evidence type="ECO:0000313" key="13">
    <source>
        <dbReference type="EMBL" id="TRZ03260.1"/>
    </source>
</evidence>
<evidence type="ECO:0000256" key="6">
    <source>
        <dbReference type="ARBA" id="ARBA00022989"/>
    </source>
</evidence>
<evidence type="ECO:0000313" key="14">
    <source>
        <dbReference type="Proteomes" id="UP000316079"/>
    </source>
</evidence>
<evidence type="ECO:0000256" key="8">
    <source>
        <dbReference type="ARBA" id="ARBA00023136"/>
    </source>
</evidence>
<comment type="subcellular location">
    <subcellularLocation>
        <location evidence="1">Cell membrane</location>
        <topology evidence="1">Multi-pass membrane protein</topology>
    </subcellularLocation>
</comment>
<dbReference type="Pfam" id="PF04906">
    <property type="entry name" value="Tweety"/>
    <property type="match status" value="1"/>
</dbReference>
<organism evidence="13 14">
    <name type="scientific">Danionella cerebrum</name>
    <dbReference type="NCBI Taxonomy" id="2873325"/>
    <lineage>
        <taxon>Eukaryota</taxon>
        <taxon>Metazoa</taxon>
        <taxon>Chordata</taxon>
        <taxon>Craniata</taxon>
        <taxon>Vertebrata</taxon>
        <taxon>Euteleostomi</taxon>
        <taxon>Actinopterygii</taxon>
        <taxon>Neopterygii</taxon>
        <taxon>Teleostei</taxon>
        <taxon>Ostariophysi</taxon>
        <taxon>Cypriniformes</taxon>
        <taxon>Danionidae</taxon>
        <taxon>Danioninae</taxon>
        <taxon>Danionella</taxon>
    </lineage>
</organism>
<dbReference type="EMBL" id="SRMA01011934">
    <property type="protein sequence ID" value="TRZ03260.1"/>
    <property type="molecule type" value="Genomic_DNA"/>
</dbReference>
<keyword evidence="14" id="KW-1185">Reference proteome</keyword>
<dbReference type="OrthoDB" id="187568at2759"/>
<feature type="non-terminal residue" evidence="13">
    <location>
        <position position="70"/>
    </location>
</feature>
<reference evidence="13 14" key="1">
    <citation type="journal article" date="2019" name="Sci. Data">
        <title>Hybrid genome assembly and annotation of Danionella translucida.</title>
        <authorList>
            <person name="Kadobianskyi M."/>
            <person name="Schulze L."/>
            <person name="Schuelke M."/>
            <person name="Judkewitz B."/>
        </authorList>
    </citation>
    <scope>NUCLEOTIDE SEQUENCE [LARGE SCALE GENOMIC DNA]</scope>
    <source>
        <strain evidence="13 14">Bolton</strain>
    </source>
</reference>
<evidence type="ECO:0000256" key="7">
    <source>
        <dbReference type="ARBA" id="ARBA00023065"/>
    </source>
</evidence>
<accession>A0A553RM48</accession>
<evidence type="ECO:0000256" key="4">
    <source>
        <dbReference type="ARBA" id="ARBA00022475"/>
    </source>
</evidence>
<comment type="caution">
    <text evidence="13">The sequence shown here is derived from an EMBL/GenBank/DDBJ whole genome shotgun (WGS) entry which is preliminary data.</text>
</comment>
<sequence>MDVSEYQFYRSAPETNRVLRSSSSRSGMASSRQDYIAPWWTYWLHNFPHLNFNLQTVDNTFKPEDAGYQQ</sequence>
<keyword evidence="9" id="KW-0869">Chloride channel</keyword>